<dbReference type="RefSeq" id="WP_090412451.1">
    <property type="nucleotide sequence ID" value="NZ_FNOY01000011.1"/>
</dbReference>
<accession>A0A1H3FAC0</accession>
<gene>
    <name evidence="1" type="ORF">SAMN05421881_101131</name>
</gene>
<keyword evidence="2" id="KW-1185">Reference proteome</keyword>
<proteinExistence type="predicted"/>
<name>A0A1H3FAC0_9PROT</name>
<reference evidence="1 2" key="1">
    <citation type="submission" date="2016-10" db="EMBL/GenBank/DDBJ databases">
        <authorList>
            <person name="de Groot N.N."/>
        </authorList>
    </citation>
    <scope>NUCLEOTIDE SEQUENCE [LARGE SCALE GENOMIC DNA]</scope>
    <source>
        <strain evidence="1 2">Nm1</strain>
    </source>
</reference>
<evidence type="ECO:0000313" key="2">
    <source>
        <dbReference type="Proteomes" id="UP000198640"/>
    </source>
</evidence>
<dbReference type="Proteomes" id="UP000198640">
    <property type="component" value="Unassembled WGS sequence"/>
</dbReference>
<evidence type="ECO:0000313" key="1">
    <source>
        <dbReference type="EMBL" id="SDX87911.1"/>
    </source>
</evidence>
<organism evidence="1 2">
    <name type="scientific">Nitrosomonas halophila</name>
    <dbReference type="NCBI Taxonomy" id="44576"/>
    <lineage>
        <taxon>Bacteria</taxon>
        <taxon>Pseudomonadati</taxon>
        <taxon>Pseudomonadota</taxon>
        <taxon>Betaproteobacteria</taxon>
        <taxon>Nitrosomonadales</taxon>
        <taxon>Nitrosomonadaceae</taxon>
        <taxon>Nitrosomonas</taxon>
    </lineage>
</organism>
<dbReference type="AlphaFoldDB" id="A0A1H3FAC0"/>
<protein>
    <submittedName>
        <fullName evidence="1">Uncharacterized protein</fullName>
    </submittedName>
</protein>
<dbReference type="STRING" id="44576.SAMN05421881_101131"/>
<sequence length="107" mass="11948">MAETKPAPNVLIRPRQFHLATKEKIVGINYYPGQAIDINVAVGEDRGGLFEQVPGSHPETYQLNGDALRRALADQDLKDLLTALEARLWANIDEIRADIVRKRTEGI</sequence>
<dbReference type="EMBL" id="FNOY01000011">
    <property type="protein sequence ID" value="SDX87911.1"/>
    <property type="molecule type" value="Genomic_DNA"/>
</dbReference>